<comment type="caution">
    <text evidence="6">The sequence shown here is derived from an EMBL/GenBank/DDBJ whole genome shotgun (WGS) entry which is preliminary data.</text>
</comment>
<name>A0A8J8BAY6_9ACTN</name>
<keyword evidence="6" id="KW-0032">Aminotransferase</keyword>
<dbReference type="InterPro" id="IPR036868">
    <property type="entry name" value="TusA-like_sf"/>
</dbReference>
<dbReference type="GO" id="GO:0031071">
    <property type="term" value="F:cysteine desulfurase activity"/>
    <property type="evidence" value="ECO:0007669"/>
    <property type="project" value="UniProtKB-EC"/>
</dbReference>
<dbReference type="Pfam" id="PF01206">
    <property type="entry name" value="TusA"/>
    <property type="match status" value="1"/>
</dbReference>
<feature type="region of interest" description="Disordered" evidence="4">
    <location>
        <begin position="386"/>
        <end position="426"/>
    </location>
</feature>
<dbReference type="Gene3D" id="3.40.640.10">
    <property type="entry name" value="Type I PLP-dependent aspartate aminotransferase-like (Major domain)"/>
    <property type="match status" value="1"/>
</dbReference>
<protein>
    <submittedName>
        <fullName evidence="6">Aminotransferase class V-fold PLP-dependent enzyme</fullName>
    </submittedName>
</protein>
<dbReference type="GO" id="GO:0008483">
    <property type="term" value="F:transaminase activity"/>
    <property type="evidence" value="ECO:0007669"/>
    <property type="project" value="UniProtKB-KW"/>
</dbReference>
<evidence type="ECO:0000256" key="2">
    <source>
        <dbReference type="ARBA" id="ARBA00006490"/>
    </source>
</evidence>
<feature type="domain" description="UPF0033" evidence="5">
    <location>
        <begin position="426"/>
        <end position="450"/>
    </location>
</feature>
<dbReference type="InterPro" id="IPR015421">
    <property type="entry name" value="PyrdxlP-dep_Trfase_major"/>
</dbReference>
<dbReference type="PANTHER" id="PTHR11601:SF34">
    <property type="entry name" value="CYSTEINE DESULFURASE"/>
    <property type="match status" value="1"/>
</dbReference>
<dbReference type="AlphaFoldDB" id="A0A8J8BAY6"/>
<proteinExistence type="inferred from homology"/>
<evidence type="ECO:0000256" key="4">
    <source>
        <dbReference type="SAM" id="MobiDB-lite"/>
    </source>
</evidence>
<dbReference type="CDD" id="cd00291">
    <property type="entry name" value="SirA_YedF_YeeD"/>
    <property type="match status" value="1"/>
</dbReference>
<dbReference type="PANTHER" id="PTHR11601">
    <property type="entry name" value="CYSTEINE DESULFURYLASE FAMILY MEMBER"/>
    <property type="match status" value="1"/>
</dbReference>
<evidence type="ECO:0000313" key="6">
    <source>
        <dbReference type="EMBL" id="MBS2963457.1"/>
    </source>
</evidence>
<dbReference type="Gene3D" id="3.90.1150.10">
    <property type="entry name" value="Aspartate Aminotransferase, domain 1"/>
    <property type="match status" value="1"/>
</dbReference>
<evidence type="ECO:0000259" key="5">
    <source>
        <dbReference type="PROSITE" id="PS01148"/>
    </source>
</evidence>
<accession>A0A8J8BAY6</accession>
<comment type="similarity">
    <text evidence="2">Belongs to the class-V pyridoxal-phosphate-dependent aminotransferase family. NifS/IscS subfamily.</text>
</comment>
<dbReference type="Pfam" id="PF00266">
    <property type="entry name" value="Aminotran_5"/>
    <property type="match status" value="1"/>
</dbReference>
<dbReference type="RefSeq" id="WP_211467185.1">
    <property type="nucleotide sequence ID" value="NZ_JAGSXH010000027.1"/>
</dbReference>
<dbReference type="InterPro" id="IPR015424">
    <property type="entry name" value="PyrdxlP-dep_Trfase"/>
</dbReference>
<comment type="cofactor">
    <cofactor evidence="1">
        <name>pyridoxal 5'-phosphate</name>
        <dbReference type="ChEBI" id="CHEBI:597326"/>
    </cofactor>
</comment>
<dbReference type="InterPro" id="IPR000192">
    <property type="entry name" value="Aminotrans_V_dom"/>
</dbReference>
<organism evidence="6 7">
    <name type="scientific">Actinocrinis puniceicyclus</name>
    <dbReference type="NCBI Taxonomy" id="977794"/>
    <lineage>
        <taxon>Bacteria</taxon>
        <taxon>Bacillati</taxon>
        <taxon>Actinomycetota</taxon>
        <taxon>Actinomycetes</taxon>
        <taxon>Catenulisporales</taxon>
        <taxon>Actinospicaceae</taxon>
        <taxon>Actinocrinis</taxon>
    </lineage>
</organism>
<evidence type="ECO:0000256" key="1">
    <source>
        <dbReference type="ARBA" id="ARBA00001933"/>
    </source>
</evidence>
<sequence>MSAAGTPVFLDAASGEPMDPVAREAYLAALEDGWADPDRLYREGRRARMLLDAAREAVAEVLRARPDETVFTTSGTAALHLAVAGLAQGRSRVSRRIVTSAVEHSAVLHAAEYTAARLGGEHVAVAVTRLGRLRVEEFAQALRGGAALACVQHANHEVGTVQPVEQAWEACLDAAGQPGGPVALLVDAAAALGRIPPPEHWSALCASARKWGGPAGVGVLAVRKGTRFAAAWPQDEREQGRAPGPVNVPAVLAAAAALRAREAERETVAARQRALVERIRAEVGRTVPDVEIVGDPERRLPHIVTFSCLYAAGEALLLELDRAGFSVSSGSSCTASTLTPSHVLEAMGVISHGNVRVSLPWRITDEEVDRFLAALPTTVARVRAEAPGGVREAGGQPSNGTGAAESRSGAGVPEAVGSGGAEPETVDALGRMCPIPVIELARRIARVPLGATIRVLADDPAARLDIPAWSELRRHSYLGETPVPERGESAVAYLVRREH</sequence>
<comment type="catalytic activity">
    <reaction evidence="3">
        <text>(sulfur carrier)-H + L-cysteine = (sulfur carrier)-SH + L-alanine</text>
        <dbReference type="Rhea" id="RHEA:43892"/>
        <dbReference type="Rhea" id="RHEA-COMP:14737"/>
        <dbReference type="Rhea" id="RHEA-COMP:14739"/>
        <dbReference type="ChEBI" id="CHEBI:29917"/>
        <dbReference type="ChEBI" id="CHEBI:35235"/>
        <dbReference type="ChEBI" id="CHEBI:57972"/>
        <dbReference type="ChEBI" id="CHEBI:64428"/>
        <dbReference type="EC" id="2.8.1.7"/>
    </reaction>
</comment>
<evidence type="ECO:0000256" key="3">
    <source>
        <dbReference type="ARBA" id="ARBA00050776"/>
    </source>
</evidence>
<dbReference type="InterPro" id="IPR001455">
    <property type="entry name" value="TusA-like"/>
</dbReference>
<dbReference type="PROSITE" id="PS01148">
    <property type="entry name" value="UPF0033"/>
    <property type="match status" value="1"/>
</dbReference>
<dbReference type="InterPro" id="IPR015422">
    <property type="entry name" value="PyrdxlP-dep_Trfase_small"/>
</dbReference>
<dbReference type="SUPFAM" id="SSF64307">
    <property type="entry name" value="SirA-like"/>
    <property type="match status" value="1"/>
</dbReference>
<dbReference type="Proteomes" id="UP000677913">
    <property type="component" value="Unassembled WGS sequence"/>
</dbReference>
<dbReference type="Gene3D" id="3.30.110.40">
    <property type="entry name" value="TusA-like domain"/>
    <property type="match status" value="1"/>
</dbReference>
<dbReference type="EMBL" id="JAGSXH010000027">
    <property type="protein sequence ID" value="MBS2963457.1"/>
    <property type="molecule type" value="Genomic_DNA"/>
</dbReference>
<gene>
    <name evidence="6" type="ORF">KGA66_10395</name>
</gene>
<evidence type="ECO:0000313" key="7">
    <source>
        <dbReference type="Proteomes" id="UP000677913"/>
    </source>
</evidence>
<keyword evidence="7" id="KW-1185">Reference proteome</keyword>
<keyword evidence="6" id="KW-0808">Transferase</keyword>
<reference evidence="6" key="1">
    <citation type="submission" date="2021-04" db="EMBL/GenBank/DDBJ databases">
        <title>Genome based classification of Actinospica acidithermotolerans sp. nov., an actinobacterium isolated from an Indonesian hot spring.</title>
        <authorList>
            <person name="Kusuma A.B."/>
            <person name="Putra K.E."/>
            <person name="Nafisah S."/>
            <person name="Loh J."/>
            <person name="Nouioui I."/>
            <person name="Goodfellow M."/>
        </authorList>
    </citation>
    <scope>NUCLEOTIDE SEQUENCE</scope>
    <source>
        <strain evidence="6">DSM 45618</strain>
    </source>
</reference>
<dbReference type="SUPFAM" id="SSF53383">
    <property type="entry name" value="PLP-dependent transferases"/>
    <property type="match status" value="1"/>
</dbReference>